<evidence type="ECO:0008006" key="3">
    <source>
        <dbReference type="Google" id="ProtNLM"/>
    </source>
</evidence>
<reference evidence="1 2" key="1">
    <citation type="submission" date="2016-02" db="EMBL/GenBank/DDBJ databases">
        <title>Genome sequence of Halalkalicoccus paucihalophilus DSM 24557.</title>
        <authorList>
            <person name="Poehlein A."/>
            <person name="Daniel R."/>
        </authorList>
    </citation>
    <scope>NUCLEOTIDE SEQUENCE [LARGE SCALE GENOMIC DNA]</scope>
    <source>
        <strain evidence="1 2">DSM 24557</strain>
    </source>
</reference>
<dbReference type="RefSeq" id="WP_066378992.1">
    <property type="nucleotide sequence ID" value="NZ_LTAZ01000001.1"/>
</dbReference>
<sequence>MIEADDSEYHGVLIYDGECPLCSAAATALRRLPGVGAIPWYDDPAQEFLAAQFEEVPFALVFVDSEEGRVYAGRAAASELCERASLPVLVQDIVGENYEEIADAIGTVVGQDRDPDPYHDRYPLTAGAGKRFEALSREAESTAVVT</sequence>
<proteinExistence type="predicted"/>
<dbReference type="Pfam" id="PF04134">
    <property type="entry name" value="DCC1-like"/>
    <property type="match status" value="1"/>
</dbReference>
<evidence type="ECO:0000313" key="1">
    <source>
        <dbReference type="EMBL" id="KYH27802.1"/>
    </source>
</evidence>
<name>A0A151AJN0_9EURY</name>
<organism evidence="1 2">
    <name type="scientific">Halalkalicoccus paucihalophilus</name>
    <dbReference type="NCBI Taxonomy" id="1008153"/>
    <lineage>
        <taxon>Archaea</taxon>
        <taxon>Methanobacteriati</taxon>
        <taxon>Methanobacteriota</taxon>
        <taxon>Stenosarchaea group</taxon>
        <taxon>Halobacteria</taxon>
        <taxon>Halobacteriales</taxon>
        <taxon>Halococcaceae</taxon>
        <taxon>Halalkalicoccus</taxon>
    </lineage>
</organism>
<dbReference type="InterPro" id="IPR007263">
    <property type="entry name" value="DCC1-like"/>
</dbReference>
<dbReference type="EMBL" id="LTAZ01000001">
    <property type="protein sequence ID" value="KYH27802.1"/>
    <property type="molecule type" value="Genomic_DNA"/>
</dbReference>
<keyword evidence="2" id="KW-1185">Reference proteome</keyword>
<dbReference type="GO" id="GO:0015035">
    <property type="term" value="F:protein-disulfide reductase activity"/>
    <property type="evidence" value="ECO:0007669"/>
    <property type="project" value="InterPro"/>
</dbReference>
<gene>
    <name evidence="1" type="ORF">HAPAU_04730</name>
</gene>
<accession>A0A151AJN0</accession>
<protein>
    <recommendedName>
        <fullName evidence="3">DUF393 domain-containing protein</fullName>
    </recommendedName>
</protein>
<comment type="caution">
    <text evidence="1">The sequence shown here is derived from an EMBL/GenBank/DDBJ whole genome shotgun (WGS) entry which is preliminary data.</text>
</comment>
<dbReference type="AlphaFoldDB" id="A0A151AJN0"/>
<dbReference type="Proteomes" id="UP000075321">
    <property type="component" value="Unassembled WGS sequence"/>
</dbReference>
<dbReference type="OrthoDB" id="220637at2157"/>
<evidence type="ECO:0000313" key="2">
    <source>
        <dbReference type="Proteomes" id="UP000075321"/>
    </source>
</evidence>
<dbReference type="PATRIC" id="fig|1008153.3.peg.476"/>